<dbReference type="GO" id="GO:0071973">
    <property type="term" value="P:bacterial-type flagellum-dependent cell motility"/>
    <property type="evidence" value="ECO:0007669"/>
    <property type="project" value="InterPro"/>
</dbReference>
<dbReference type="NCBIfam" id="TIGR01396">
    <property type="entry name" value="FlgB"/>
    <property type="match status" value="1"/>
</dbReference>
<proteinExistence type="inferred from homology"/>
<dbReference type="Proteomes" id="UP000244016">
    <property type="component" value="Unassembled WGS sequence"/>
</dbReference>
<dbReference type="PIRSF" id="PIRSF002889">
    <property type="entry name" value="Rod_FlgB"/>
    <property type="match status" value="1"/>
</dbReference>
<evidence type="ECO:0000313" key="9">
    <source>
        <dbReference type="Proteomes" id="UP000244016"/>
    </source>
</evidence>
<evidence type="ECO:0000256" key="6">
    <source>
        <dbReference type="PIRNR" id="PIRNR002889"/>
    </source>
</evidence>
<keyword evidence="8" id="KW-0966">Cell projection</keyword>
<comment type="subcellular location">
    <subcellularLocation>
        <location evidence="1 6">Bacterial flagellum basal body</location>
    </subcellularLocation>
</comment>
<comment type="subunit">
    <text evidence="6">The basal body constitutes a major portion of the flagellar organelle and consists of a number of rings mounted on a central rod.</text>
</comment>
<comment type="similarity">
    <text evidence="2 6">Belongs to the flagella basal body rod proteins family.</text>
</comment>
<dbReference type="GO" id="GO:0030694">
    <property type="term" value="C:bacterial-type flagellum basal body, rod"/>
    <property type="evidence" value="ECO:0007669"/>
    <property type="project" value="InterPro"/>
</dbReference>
<comment type="function">
    <text evidence="5 6">Structural component of flagellum, the bacterial motility apparatus. Part of the rod structure of flagellar basal body.</text>
</comment>
<accession>A0A2T5G903</accession>
<sequence length="128" mass="14135">MSDALQRAVRVSFAVRDVAAHNLANADTPGFKRFSAVLAEVGRGAEDARPLEARRTDPRHLRFSGEEAGDSLPVRIVRDETTAARLNGNNVDVDAELVRLMDEQLRAYTLLGLLGQTYARYRDALRGL</sequence>
<evidence type="ECO:0000256" key="3">
    <source>
        <dbReference type="ARBA" id="ARBA00014376"/>
    </source>
</evidence>
<reference evidence="8 9" key="1">
    <citation type="submission" date="2017-08" db="EMBL/GenBank/DDBJ databases">
        <title>Burning lignite coal seam in the remote Altai Mountains harbors a hydrogen-driven thermophilic microbial community.</title>
        <authorList>
            <person name="Kadnikov V.V."/>
            <person name="Mardanov A.V."/>
            <person name="Ivasenko D."/>
            <person name="Beletsky A.V."/>
            <person name="Karnachuk O.V."/>
            <person name="Ravin N.V."/>
        </authorList>
    </citation>
    <scope>NUCLEOTIDE SEQUENCE [LARGE SCALE GENOMIC DNA]</scope>
    <source>
        <strain evidence="8">AL31</strain>
    </source>
</reference>
<dbReference type="EMBL" id="PEBW01000002">
    <property type="protein sequence ID" value="PTQ52674.1"/>
    <property type="molecule type" value="Genomic_DNA"/>
</dbReference>
<keyword evidence="8" id="KW-0282">Flagellum</keyword>
<comment type="caution">
    <text evidence="8">The sequence shown here is derived from an EMBL/GenBank/DDBJ whole genome shotgun (WGS) entry which is preliminary data.</text>
</comment>
<keyword evidence="4 6" id="KW-0975">Bacterial flagellum</keyword>
<keyword evidence="8" id="KW-0969">Cilium</keyword>
<protein>
    <recommendedName>
        <fullName evidence="3 6">Flagellar basal body rod protein FlgB</fullName>
    </recommendedName>
</protein>
<gene>
    <name evidence="8" type="ORF">BLITH_0853</name>
</gene>
<dbReference type="AlphaFoldDB" id="A0A2T5G903"/>
<feature type="domain" description="Flagellar basal body rod protein N-terminal" evidence="7">
    <location>
        <begin position="17"/>
        <end position="32"/>
    </location>
</feature>
<organism evidence="8 9">
    <name type="scientific">Brockia lithotrophica</name>
    <dbReference type="NCBI Taxonomy" id="933949"/>
    <lineage>
        <taxon>Bacteria</taxon>
        <taxon>Bacillati</taxon>
        <taxon>Bacillota</taxon>
        <taxon>Bacilli</taxon>
        <taxon>Bacillales</taxon>
        <taxon>Bacillales Family X. Incertae Sedis</taxon>
        <taxon>Brockia</taxon>
    </lineage>
</organism>
<evidence type="ECO:0000259" key="7">
    <source>
        <dbReference type="Pfam" id="PF00460"/>
    </source>
</evidence>
<evidence type="ECO:0000256" key="5">
    <source>
        <dbReference type="ARBA" id="ARBA00024934"/>
    </source>
</evidence>
<dbReference type="InterPro" id="IPR001444">
    <property type="entry name" value="Flag_bb_rod_N"/>
</dbReference>
<evidence type="ECO:0000256" key="2">
    <source>
        <dbReference type="ARBA" id="ARBA00009677"/>
    </source>
</evidence>
<dbReference type="InterPro" id="IPR006300">
    <property type="entry name" value="FlgB"/>
</dbReference>
<evidence type="ECO:0000313" key="8">
    <source>
        <dbReference type="EMBL" id="PTQ52674.1"/>
    </source>
</evidence>
<evidence type="ECO:0000256" key="4">
    <source>
        <dbReference type="ARBA" id="ARBA00023143"/>
    </source>
</evidence>
<evidence type="ECO:0000256" key="1">
    <source>
        <dbReference type="ARBA" id="ARBA00004117"/>
    </source>
</evidence>
<name>A0A2T5G903_9BACL</name>
<dbReference type="Pfam" id="PF00460">
    <property type="entry name" value="Flg_bb_rod"/>
    <property type="match status" value="1"/>
</dbReference>